<feature type="transmembrane region" description="Helical" evidence="6">
    <location>
        <begin position="106"/>
        <end position="126"/>
    </location>
</feature>
<proteinExistence type="predicted"/>
<feature type="transmembrane region" description="Helical" evidence="6">
    <location>
        <begin position="67"/>
        <end position="86"/>
    </location>
</feature>
<evidence type="ECO:0000256" key="6">
    <source>
        <dbReference type="SAM" id="Phobius"/>
    </source>
</evidence>
<dbReference type="OrthoDB" id="7836567at2759"/>
<feature type="transmembrane region" description="Helical" evidence="6">
    <location>
        <begin position="158"/>
        <end position="181"/>
    </location>
</feature>
<feature type="non-terminal residue" evidence="7">
    <location>
        <position position="229"/>
    </location>
</feature>
<evidence type="ECO:0000256" key="2">
    <source>
        <dbReference type="ARBA" id="ARBA00022475"/>
    </source>
</evidence>
<dbReference type="Pfam" id="PF08395">
    <property type="entry name" value="7tm_7"/>
    <property type="match status" value="1"/>
</dbReference>
<dbReference type="GO" id="GO:0050909">
    <property type="term" value="P:sensory perception of taste"/>
    <property type="evidence" value="ECO:0007669"/>
    <property type="project" value="InterPro"/>
</dbReference>
<sequence>MTGRDTSTRWDIYIMLQLLQWKPLDKVMRSLKSLVQLGLGFFCALNGIVDFYMAIGSGRLCRSRFLASYRIVHNFLVFVLTTKFLLDFSEMFADTKKSVVILINFYTYFTVVFLTLLSYMGCSYYWRNGIFVVLQKLQHHKELCSQMGYRWPKGKQRYLNCLLYLMTSLLILRLSIHVFMFTFSTRIGFNHACNCFLSECMIFAINYLIFATLSEICECWWRLETGLKM</sequence>
<keyword evidence="3 6" id="KW-0812">Transmembrane</keyword>
<dbReference type="AlphaFoldDB" id="A0A6P4ECK1"/>
<evidence type="ECO:0000256" key="4">
    <source>
        <dbReference type="ARBA" id="ARBA00022989"/>
    </source>
</evidence>
<dbReference type="RefSeq" id="XP_016971011.1">
    <property type="nucleotide sequence ID" value="XM_017115522.1"/>
</dbReference>
<comment type="subcellular location">
    <subcellularLocation>
        <location evidence="1">Cell membrane</location>
        <topology evidence="1">Multi-pass membrane protein</topology>
    </subcellularLocation>
</comment>
<reference evidence="7" key="1">
    <citation type="submission" date="2025-08" db="UniProtKB">
        <authorList>
            <consortium name="RefSeq"/>
        </authorList>
    </citation>
    <scope>IDENTIFICATION</scope>
</reference>
<keyword evidence="7" id="KW-0675">Receptor</keyword>
<evidence type="ECO:0000256" key="1">
    <source>
        <dbReference type="ARBA" id="ARBA00004651"/>
    </source>
</evidence>
<feature type="transmembrane region" description="Helical" evidence="6">
    <location>
        <begin position="34"/>
        <end position="55"/>
    </location>
</feature>
<protein>
    <submittedName>
        <fullName evidence="7">Gustatory receptor 85a</fullName>
    </submittedName>
</protein>
<dbReference type="GO" id="GO:0005886">
    <property type="term" value="C:plasma membrane"/>
    <property type="evidence" value="ECO:0007669"/>
    <property type="project" value="UniProtKB-SubCell"/>
</dbReference>
<name>A0A6P4ECK1_DRORH</name>
<organism evidence="7">
    <name type="scientific">Drosophila rhopaloa</name>
    <name type="common">Fruit fly</name>
    <dbReference type="NCBI Taxonomy" id="1041015"/>
    <lineage>
        <taxon>Eukaryota</taxon>
        <taxon>Metazoa</taxon>
        <taxon>Ecdysozoa</taxon>
        <taxon>Arthropoda</taxon>
        <taxon>Hexapoda</taxon>
        <taxon>Insecta</taxon>
        <taxon>Pterygota</taxon>
        <taxon>Neoptera</taxon>
        <taxon>Endopterygota</taxon>
        <taxon>Diptera</taxon>
        <taxon>Brachycera</taxon>
        <taxon>Muscomorpha</taxon>
        <taxon>Ephydroidea</taxon>
        <taxon>Drosophilidae</taxon>
        <taxon>Drosophila</taxon>
        <taxon>Sophophora</taxon>
    </lineage>
</organism>
<accession>A0A6P4ECK1</accession>
<evidence type="ECO:0000256" key="5">
    <source>
        <dbReference type="ARBA" id="ARBA00023136"/>
    </source>
</evidence>
<gene>
    <name evidence="7" type="primary">LOC108038696</name>
</gene>
<evidence type="ECO:0000256" key="3">
    <source>
        <dbReference type="ARBA" id="ARBA00022692"/>
    </source>
</evidence>
<evidence type="ECO:0000313" key="7">
    <source>
        <dbReference type="RefSeq" id="XP_016971011.1"/>
    </source>
</evidence>
<keyword evidence="4 6" id="KW-1133">Transmembrane helix</keyword>
<dbReference type="InterPro" id="IPR013604">
    <property type="entry name" value="7TM_chemorcpt"/>
</dbReference>
<keyword evidence="5 6" id="KW-0472">Membrane</keyword>
<keyword evidence="2" id="KW-1003">Cell membrane</keyword>
<feature type="transmembrane region" description="Helical" evidence="6">
    <location>
        <begin position="201"/>
        <end position="221"/>
    </location>
</feature>